<name>A0A3B0AD23_9ACTN</name>
<dbReference type="InterPro" id="IPR013538">
    <property type="entry name" value="ASHA1/2-like_C"/>
</dbReference>
<keyword evidence="4" id="KW-1185">Reference proteome</keyword>
<dbReference type="Pfam" id="PF08327">
    <property type="entry name" value="AHSA1"/>
    <property type="match status" value="2"/>
</dbReference>
<evidence type="ECO:0000259" key="2">
    <source>
        <dbReference type="Pfam" id="PF08327"/>
    </source>
</evidence>
<organism evidence="3 4">
    <name type="scientific">Micromonospora costi</name>
    <dbReference type="NCBI Taxonomy" id="1530042"/>
    <lineage>
        <taxon>Bacteria</taxon>
        <taxon>Bacillati</taxon>
        <taxon>Actinomycetota</taxon>
        <taxon>Actinomycetes</taxon>
        <taxon>Micromonosporales</taxon>
        <taxon>Micromonosporaceae</taxon>
        <taxon>Micromonospora</taxon>
    </lineage>
</organism>
<evidence type="ECO:0000256" key="1">
    <source>
        <dbReference type="ARBA" id="ARBA00006817"/>
    </source>
</evidence>
<dbReference type="Proteomes" id="UP000279968">
    <property type="component" value="Unassembled WGS sequence"/>
</dbReference>
<comment type="similarity">
    <text evidence="1">Belongs to the AHA1 family.</text>
</comment>
<sequence>MSEPMKLHARLAAPVDAVRRALTDAAELRVWLAEHAEVELPGRYEFWGRHTPDGDVPHQRPLHVDDDTLRFAWVLDGVETTTEFQLRAESPESTVLTLSQSHFSFEEAVSGTGGIRGVLQTFWSLSIANLAAHLEGRELLPKVDFTSADLRGEMLIDAPAAKVYESLTDSEQASAWFGFPIGIEPWVGGRYAMGGFDAGYAAKVVDLDPGRKVSVDWGPTGVTTWELAESNGKTKLTFVQSGFDEANPPYAAWAGSVAGLAELRRYHEMKDWQPIWLGVDMPGAEQPEAATTAG</sequence>
<dbReference type="AlphaFoldDB" id="A0A3B0AD23"/>
<feature type="domain" description="Activator of Hsp90 ATPase homologue 1/2-like C-terminal" evidence="2">
    <location>
        <begin position="157"/>
        <end position="248"/>
    </location>
</feature>
<dbReference type="SUPFAM" id="SSF55961">
    <property type="entry name" value="Bet v1-like"/>
    <property type="match status" value="2"/>
</dbReference>
<protein>
    <submittedName>
        <fullName evidence="3">SRPBCC domain-containing protein</fullName>
    </submittedName>
</protein>
<evidence type="ECO:0000313" key="4">
    <source>
        <dbReference type="Proteomes" id="UP000279968"/>
    </source>
</evidence>
<gene>
    <name evidence="3" type="ORF">D7193_06460</name>
</gene>
<dbReference type="CDD" id="cd07814">
    <property type="entry name" value="SRPBCC_CalC_Aha1-like"/>
    <property type="match status" value="1"/>
</dbReference>
<evidence type="ECO:0000313" key="3">
    <source>
        <dbReference type="EMBL" id="RKN58224.1"/>
    </source>
</evidence>
<dbReference type="InterPro" id="IPR023393">
    <property type="entry name" value="START-like_dom_sf"/>
</dbReference>
<accession>A0A3B0AD23</accession>
<dbReference type="RefSeq" id="WP_120778397.1">
    <property type="nucleotide sequence ID" value="NZ_JBHLUP010000009.1"/>
</dbReference>
<feature type="domain" description="Activator of Hsp90 ATPase homologue 1/2-like C-terminal" evidence="2">
    <location>
        <begin position="13"/>
        <end position="135"/>
    </location>
</feature>
<dbReference type="EMBL" id="RBAN01000001">
    <property type="protein sequence ID" value="RKN58224.1"/>
    <property type="molecule type" value="Genomic_DNA"/>
</dbReference>
<proteinExistence type="inferred from homology"/>
<dbReference type="Gene3D" id="3.30.530.20">
    <property type="match status" value="2"/>
</dbReference>
<dbReference type="OrthoDB" id="4538425at2"/>
<reference evidence="3 4" key="1">
    <citation type="journal article" date="2015" name="Int. J. Syst. Evol. Microbiol.">
        <title>Micromonospora costi sp. nov., isolated from a leaf of Costus speciosus.</title>
        <authorList>
            <person name="Thawai C."/>
        </authorList>
    </citation>
    <scope>NUCLEOTIDE SEQUENCE [LARGE SCALE GENOMIC DNA]</scope>
    <source>
        <strain evidence="3 4">CS1-12</strain>
    </source>
</reference>
<comment type="caution">
    <text evidence="3">The sequence shown here is derived from an EMBL/GenBank/DDBJ whole genome shotgun (WGS) entry which is preliminary data.</text>
</comment>